<organism evidence="2 3">
    <name type="scientific">Schizopora paradoxa</name>
    <dbReference type="NCBI Taxonomy" id="27342"/>
    <lineage>
        <taxon>Eukaryota</taxon>
        <taxon>Fungi</taxon>
        <taxon>Dikarya</taxon>
        <taxon>Basidiomycota</taxon>
        <taxon>Agaricomycotina</taxon>
        <taxon>Agaricomycetes</taxon>
        <taxon>Hymenochaetales</taxon>
        <taxon>Schizoporaceae</taxon>
        <taxon>Schizopora</taxon>
    </lineage>
</organism>
<dbReference type="SUPFAM" id="SSF52047">
    <property type="entry name" value="RNI-like"/>
    <property type="match status" value="1"/>
</dbReference>
<keyword evidence="3" id="KW-1185">Reference proteome</keyword>
<dbReference type="Gene3D" id="3.80.10.10">
    <property type="entry name" value="Ribonuclease Inhibitor"/>
    <property type="match status" value="1"/>
</dbReference>
<accession>A0A0H2RBB5</accession>
<dbReference type="InterPro" id="IPR001810">
    <property type="entry name" value="F-box_dom"/>
</dbReference>
<gene>
    <name evidence="2" type="ORF">SCHPADRAFT_1000751</name>
</gene>
<evidence type="ECO:0000313" key="3">
    <source>
        <dbReference type="Proteomes" id="UP000053477"/>
    </source>
</evidence>
<dbReference type="EMBL" id="KQ086080">
    <property type="protein sequence ID" value="KLO08707.1"/>
    <property type="molecule type" value="Genomic_DNA"/>
</dbReference>
<protein>
    <recommendedName>
        <fullName evidence="1">F-box domain-containing protein</fullName>
    </recommendedName>
</protein>
<sequence>MTPIFKLPSEILFDIFSLAIRKSRIPPLILTVEDNLQDCVLLIRISLVCRQWREVTLVHSSLWSPIYIHLEYPNADTLRQVTFFANICFARSKDLPLTCIISVLRLRDLRLALPLIQALISHEDRWSRIAITITPSCISSKSSAIRKNEESLSVQLRNAGAGLLKEFHCNIGAWLTYSLRSSLPTLSVLRLTGNKLSGFLYSVANWLPLTQNLEELELTAYNDRFSAYAAKKNEQVWKLAHLPHFVLPTLRTLNVWAPLIPYFTCPSLETYVMQKVSWQDQDLANYLEFVERSGAPPSFSSIVIRDSTSLSDIPPVRGYFLPSITELCLMSPNEHLFTMFSERSQEDGIIGFAVLPRLEHLGIAHCSNANFLPLFSALVTSLWDIGTTHRTLKSVELEQCFISSQVPELLLSPPTDGIDLTQVGEDWREIARCVNEGLSLFV</sequence>
<dbReference type="Proteomes" id="UP000053477">
    <property type="component" value="Unassembled WGS sequence"/>
</dbReference>
<dbReference type="InterPro" id="IPR032675">
    <property type="entry name" value="LRR_dom_sf"/>
</dbReference>
<dbReference type="Gene3D" id="1.20.1280.50">
    <property type="match status" value="1"/>
</dbReference>
<name>A0A0H2RBB5_9AGAM</name>
<evidence type="ECO:0000259" key="1">
    <source>
        <dbReference type="Pfam" id="PF12937"/>
    </source>
</evidence>
<dbReference type="OrthoDB" id="3221235at2759"/>
<dbReference type="InParanoid" id="A0A0H2RBB5"/>
<dbReference type="STRING" id="27342.A0A0H2RBB5"/>
<evidence type="ECO:0000313" key="2">
    <source>
        <dbReference type="EMBL" id="KLO08707.1"/>
    </source>
</evidence>
<reference evidence="2 3" key="1">
    <citation type="submission" date="2015-04" db="EMBL/GenBank/DDBJ databases">
        <title>Complete genome sequence of Schizopora paradoxa KUC8140, a cosmopolitan wood degrader in East Asia.</title>
        <authorList>
            <consortium name="DOE Joint Genome Institute"/>
            <person name="Min B."/>
            <person name="Park H."/>
            <person name="Jang Y."/>
            <person name="Kim J.-J."/>
            <person name="Kim K.H."/>
            <person name="Pangilinan J."/>
            <person name="Lipzen A."/>
            <person name="Riley R."/>
            <person name="Grigoriev I.V."/>
            <person name="Spatafora J.W."/>
            <person name="Choi I.-G."/>
        </authorList>
    </citation>
    <scope>NUCLEOTIDE SEQUENCE [LARGE SCALE GENOMIC DNA]</scope>
    <source>
        <strain evidence="2 3">KUC8140</strain>
    </source>
</reference>
<dbReference type="AlphaFoldDB" id="A0A0H2RBB5"/>
<dbReference type="Pfam" id="PF12937">
    <property type="entry name" value="F-box-like"/>
    <property type="match status" value="1"/>
</dbReference>
<feature type="domain" description="F-box" evidence="1">
    <location>
        <begin position="6"/>
        <end position="68"/>
    </location>
</feature>
<proteinExistence type="predicted"/>